<comment type="caution">
    <text evidence="2">The sequence shown here is derived from an EMBL/GenBank/DDBJ whole genome shotgun (WGS) entry which is preliminary data.</text>
</comment>
<organism evidence="2">
    <name type="scientific">viral metagenome</name>
    <dbReference type="NCBI Taxonomy" id="1070528"/>
    <lineage>
        <taxon>unclassified sequences</taxon>
        <taxon>metagenomes</taxon>
        <taxon>organismal metagenomes</taxon>
    </lineage>
</organism>
<feature type="compositionally biased region" description="Acidic residues" evidence="1">
    <location>
        <begin position="131"/>
        <end position="143"/>
    </location>
</feature>
<evidence type="ECO:0000313" key="2">
    <source>
        <dbReference type="EMBL" id="GBH22432.1"/>
    </source>
</evidence>
<sequence length="583" mass="64353">MDKFETEYGALYPSEDGAVSILFYYQPESVTEFHGRLEFFLRTGGPAMDMSGLTEIDLVERAISETKSFAYQHYDDDAEKVIGMLNSEMDRFREMYSVQDYIGFETIIPFGNPEFRMIVSERLAGSGPADEPGDGSEDTDPVSEDVTSVEGAPLPDGDGAAEHDEDEESEVYETMSEEEGDKATFFVLADLDAVPVPEIATTTPEVTTPPSSPLSAISPKLSDMLTGFSSPSLSVIQRMISGELLDLSTRVKVFSGLMKRFPLNERPEYPDDITGDDTLAASRIIDIRGRIAMHNKDVEDILEGRKTFDLKRLGDLSLLIKKAKADLVETKKAAIKKRKPGALYALLAASGGSVEEEGTVSQEDYQYFLDEFVSPYAAREPLIVMEDQKEPTAEALYMNALAAGQSAFRADLRSAVGPVGFERDILPDVVIPKDVGERLVRQALSSLTHYTADSALSYQIKFFNKCITACVDPMIWTAMTGGVVGTYVSRLVDRWIDKGYKSLLIHDFDDIYRQSSPTDFPHILLSDVQPMIMDYSRPMKGSTTAATDESKKKKPASEGYFEKESGKGKGGKGVKVSKPFKKK</sequence>
<feature type="compositionally biased region" description="Acidic residues" evidence="1">
    <location>
        <begin position="163"/>
        <end position="178"/>
    </location>
</feature>
<feature type="region of interest" description="Disordered" evidence="1">
    <location>
        <begin position="538"/>
        <end position="583"/>
    </location>
</feature>
<reference evidence="2" key="1">
    <citation type="submission" date="2017-04" db="EMBL/GenBank/DDBJ databases">
        <title>Unveiling RNA virosphere associated with marine microorganisms.</title>
        <authorList>
            <person name="Urayama S."/>
            <person name="Takaki Y."/>
            <person name="Nishi S."/>
            <person name="Yoshida Y."/>
            <person name="Deguchi S."/>
            <person name="Takai K."/>
            <person name="Nunoura T."/>
        </authorList>
    </citation>
    <scope>NUCLEOTIDE SEQUENCE</scope>
</reference>
<accession>A0A2V0RL57</accession>
<evidence type="ECO:0000256" key="1">
    <source>
        <dbReference type="SAM" id="MobiDB-lite"/>
    </source>
</evidence>
<proteinExistence type="predicted"/>
<feature type="region of interest" description="Disordered" evidence="1">
    <location>
        <begin position="124"/>
        <end position="178"/>
    </location>
</feature>
<dbReference type="EMBL" id="BDQB01000292">
    <property type="protein sequence ID" value="GBH22432.1"/>
    <property type="molecule type" value="Genomic_RNA"/>
</dbReference>
<protein>
    <submittedName>
        <fullName evidence="2">Uncharacterized protein</fullName>
    </submittedName>
</protein>
<dbReference type="AlphaFoldDB" id="A0A2V0RL57"/>
<name>A0A2V0RL57_9ZZZZ</name>